<dbReference type="CDD" id="cd06558">
    <property type="entry name" value="crotonase-like"/>
    <property type="match status" value="1"/>
</dbReference>
<dbReference type="PANTHER" id="PTHR11941:SF54">
    <property type="entry name" value="ENOYL-COA HYDRATASE, MITOCHONDRIAL"/>
    <property type="match status" value="1"/>
</dbReference>
<keyword evidence="2" id="KW-1185">Reference proteome</keyword>
<evidence type="ECO:0000313" key="2">
    <source>
        <dbReference type="Proteomes" id="UP001501237"/>
    </source>
</evidence>
<protein>
    <submittedName>
        <fullName evidence="1">Enoyl-CoA hydratase/isomerase family protein</fullName>
    </submittedName>
</protein>
<name>A0ABP6QG88_9ACTN</name>
<comment type="caution">
    <text evidence="1">The sequence shown here is derived from an EMBL/GenBank/DDBJ whole genome shotgun (WGS) entry which is preliminary data.</text>
</comment>
<sequence>MTSGPFAPALLVENRGPVRLLTLNRPGRLNAADGDLHDALVEVWEHLGRDEEARAVVLTGAGTAFCAGGDLDHLRRMRTDRALREHDLRMAAGLVREMLDFPLPVVAAVNGAAVGLGATLAALSDIVLLADTAYLADPHVSIGLTAADGGALLWPSFMGLHQAKEFLFTGDAIDAHRAVELGLANHVVPADRLLAEALTLATRLAAQPRHALTTTKRILQMHLRHLLDPILDEGLRQESASFDDPEHQAAMRA</sequence>
<proteinExistence type="predicted"/>
<accession>A0ABP6QG88</accession>
<dbReference type="PANTHER" id="PTHR11941">
    <property type="entry name" value="ENOYL-COA HYDRATASE-RELATED"/>
    <property type="match status" value="1"/>
</dbReference>
<dbReference type="InterPro" id="IPR001753">
    <property type="entry name" value="Enoyl-CoA_hydra/iso"/>
</dbReference>
<reference evidence="2" key="1">
    <citation type="journal article" date="2019" name="Int. J. Syst. Evol. Microbiol.">
        <title>The Global Catalogue of Microorganisms (GCM) 10K type strain sequencing project: providing services to taxonomists for standard genome sequencing and annotation.</title>
        <authorList>
            <consortium name="The Broad Institute Genomics Platform"/>
            <consortium name="The Broad Institute Genome Sequencing Center for Infectious Disease"/>
            <person name="Wu L."/>
            <person name="Ma J."/>
        </authorList>
    </citation>
    <scope>NUCLEOTIDE SEQUENCE [LARGE SCALE GENOMIC DNA]</scope>
    <source>
        <strain evidence="2">JCM 9377</strain>
    </source>
</reference>
<evidence type="ECO:0000313" key="1">
    <source>
        <dbReference type="EMBL" id="GAA3221870.1"/>
    </source>
</evidence>
<dbReference type="SUPFAM" id="SSF52096">
    <property type="entry name" value="ClpP/crotonase"/>
    <property type="match status" value="1"/>
</dbReference>
<dbReference type="Pfam" id="PF00378">
    <property type="entry name" value="ECH_1"/>
    <property type="match status" value="1"/>
</dbReference>
<gene>
    <name evidence="1" type="ORF">GCM10010468_47300</name>
</gene>
<dbReference type="InterPro" id="IPR029045">
    <property type="entry name" value="ClpP/crotonase-like_dom_sf"/>
</dbReference>
<organism evidence="1 2">
    <name type="scientific">Actinocorallia longicatena</name>
    <dbReference type="NCBI Taxonomy" id="111803"/>
    <lineage>
        <taxon>Bacteria</taxon>
        <taxon>Bacillati</taxon>
        <taxon>Actinomycetota</taxon>
        <taxon>Actinomycetes</taxon>
        <taxon>Streptosporangiales</taxon>
        <taxon>Thermomonosporaceae</taxon>
        <taxon>Actinocorallia</taxon>
    </lineage>
</organism>
<dbReference type="Gene3D" id="3.90.226.10">
    <property type="entry name" value="2-enoyl-CoA Hydratase, Chain A, domain 1"/>
    <property type="match status" value="1"/>
</dbReference>
<dbReference type="EMBL" id="BAAAUV010000012">
    <property type="protein sequence ID" value="GAA3221870.1"/>
    <property type="molecule type" value="Genomic_DNA"/>
</dbReference>
<dbReference type="Proteomes" id="UP001501237">
    <property type="component" value="Unassembled WGS sequence"/>
</dbReference>
<dbReference type="RefSeq" id="WP_344832019.1">
    <property type="nucleotide sequence ID" value="NZ_BAAAUV010000012.1"/>
</dbReference>